<evidence type="ECO:0000313" key="6">
    <source>
        <dbReference type="EMBL" id="HIZ65976.1"/>
    </source>
</evidence>
<keyword evidence="2" id="KW-0813">Transport</keyword>
<protein>
    <submittedName>
        <fullName evidence="6">Metal ABC transporter substrate-binding protein</fullName>
    </submittedName>
</protein>
<proteinExistence type="inferred from homology"/>
<comment type="caution">
    <text evidence="6">The sequence shown here is derived from an EMBL/GenBank/DDBJ whole genome shotgun (WGS) entry which is preliminary data.</text>
</comment>
<accession>A0A9D2JSQ9</accession>
<evidence type="ECO:0000256" key="3">
    <source>
        <dbReference type="ARBA" id="ARBA00022729"/>
    </source>
</evidence>
<feature type="compositionally biased region" description="Acidic residues" evidence="5">
    <location>
        <begin position="113"/>
        <end position="123"/>
    </location>
</feature>
<name>A0A9D2JSQ9_9FIRM</name>
<dbReference type="PANTHER" id="PTHR42953:SF3">
    <property type="entry name" value="HIGH-AFFINITY ZINC UPTAKE SYSTEM PROTEIN ZNUA"/>
    <property type="match status" value="1"/>
</dbReference>
<dbReference type="GO" id="GO:0030001">
    <property type="term" value="P:metal ion transport"/>
    <property type="evidence" value="ECO:0007669"/>
    <property type="project" value="InterPro"/>
</dbReference>
<reference evidence="6" key="2">
    <citation type="submission" date="2021-04" db="EMBL/GenBank/DDBJ databases">
        <authorList>
            <person name="Gilroy R."/>
        </authorList>
    </citation>
    <scope>NUCLEOTIDE SEQUENCE</scope>
    <source>
        <strain evidence="6">1068</strain>
    </source>
</reference>
<evidence type="ECO:0000313" key="7">
    <source>
        <dbReference type="Proteomes" id="UP000824056"/>
    </source>
</evidence>
<feature type="coiled-coil region" evidence="4">
    <location>
        <begin position="154"/>
        <end position="181"/>
    </location>
</feature>
<dbReference type="AlphaFoldDB" id="A0A9D2JSQ9"/>
<dbReference type="PANTHER" id="PTHR42953">
    <property type="entry name" value="HIGH-AFFINITY ZINC UPTAKE SYSTEM PROTEIN ZNUA-RELATED"/>
    <property type="match status" value="1"/>
</dbReference>
<dbReference type="Proteomes" id="UP000824056">
    <property type="component" value="Unassembled WGS sequence"/>
</dbReference>
<evidence type="ECO:0000256" key="1">
    <source>
        <dbReference type="ARBA" id="ARBA00011028"/>
    </source>
</evidence>
<evidence type="ECO:0000256" key="5">
    <source>
        <dbReference type="SAM" id="MobiDB-lite"/>
    </source>
</evidence>
<dbReference type="InterPro" id="IPR006127">
    <property type="entry name" value="ZnuA-like"/>
</dbReference>
<gene>
    <name evidence="6" type="ORF">H9809_08795</name>
</gene>
<reference evidence="6" key="1">
    <citation type="journal article" date="2021" name="PeerJ">
        <title>Extensive microbial diversity within the chicken gut microbiome revealed by metagenomics and culture.</title>
        <authorList>
            <person name="Gilroy R."/>
            <person name="Ravi A."/>
            <person name="Getino M."/>
            <person name="Pursley I."/>
            <person name="Horton D.L."/>
            <person name="Alikhan N.F."/>
            <person name="Baker D."/>
            <person name="Gharbi K."/>
            <person name="Hall N."/>
            <person name="Watson M."/>
            <person name="Adriaenssens E.M."/>
            <person name="Foster-Nyarko E."/>
            <person name="Jarju S."/>
            <person name="Secka A."/>
            <person name="Antonio M."/>
            <person name="Oren A."/>
            <person name="Chaudhuri R.R."/>
            <person name="La Ragione R."/>
            <person name="Hildebrand F."/>
            <person name="Pallen M.J."/>
        </authorList>
    </citation>
    <scope>NUCLEOTIDE SEQUENCE</scope>
    <source>
        <strain evidence="6">1068</strain>
    </source>
</reference>
<keyword evidence="3" id="KW-0732">Signal</keyword>
<dbReference type="GO" id="GO:0046872">
    <property type="term" value="F:metal ion binding"/>
    <property type="evidence" value="ECO:0007669"/>
    <property type="project" value="InterPro"/>
</dbReference>
<keyword evidence="4" id="KW-0175">Coiled coil</keyword>
<dbReference type="SUPFAM" id="SSF53807">
    <property type="entry name" value="Helical backbone' metal receptor"/>
    <property type="match status" value="1"/>
</dbReference>
<feature type="non-terminal residue" evidence="6">
    <location>
        <position position="1"/>
    </location>
</feature>
<organism evidence="6 7">
    <name type="scientific">Candidatus Blautia pullicola</name>
    <dbReference type="NCBI Taxonomy" id="2838498"/>
    <lineage>
        <taxon>Bacteria</taxon>
        <taxon>Bacillati</taxon>
        <taxon>Bacillota</taxon>
        <taxon>Clostridia</taxon>
        <taxon>Lachnospirales</taxon>
        <taxon>Lachnospiraceae</taxon>
        <taxon>Blautia</taxon>
    </lineage>
</organism>
<dbReference type="EMBL" id="DXBG01000203">
    <property type="protein sequence ID" value="HIZ65976.1"/>
    <property type="molecule type" value="Genomic_DNA"/>
</dbReference>
<sequence length="300" mass="33996">IVTTIFPEYDWVREILGDKEKDADITMLLDNGVDLHSYQPTSQDILKISNCDMFLYVGGESDGWVEDVLKEAENKDMVVINLLEVLGDSVKTEEMVEGMQDPEEEHKENPEGEKEEEEEQSQEADEHVWLSLKNAKVLCSYIAGKLGSLDRENAELYEENAQNYMAKLEELDGEYQSAADSSDKKILLFGDRFPFRYLVDDYGLDYYAAFVGCSAETEASFETIAFLAKKTDELELPGILTIEGREHKIAETVVSNTRSKDQKILTMDSMQSTTSQEAKEGKTYLSVMEKNLEVLKQALE</sequence>
<dbReference type="Gene3D" id="3.40.50.1980">
    <property type="entry name" value="Nitrogenase molybdenum iron protein domain"/>
    <property type="match status" value="2"/>
</dbReference>
<comment type="similarity">
    <text evidence="1">Belongs to the bacterial solute-binding protein 9 family.</text>
</comment>
<evidence type="ECO:0000256" key="4">
    <source>
        <dbReference type="SAM" id="Coils"/>
    </source>
</evidence>
<dbReference type="InterPro" id="IPR050492">
    <property type="entry name" value="Bact_metal-bind_prot9"/>
</dbReference>
<feature type="region of interest" description="Disordered" evidence="5">
    <location>
        <begin position="91"/>
        <end position="126"/>
    </location>
</feature>
<dbReference type="Pfam" id="PF01297">
    <property type="entry name" value="ZnuA"/>
    <property type="match status" value="1"/>
</dbReference>
<evidence type="ECO:0000256" key="2">
    <source>
        <dbReference type="ARBA" id="ARBA00022448"/>
    </source>
</evidence>